<dbReference type="PRINTS" id="PR00081">
    <property type="entry name" value="GDHRDH"/>
</dbReference>
<gene>
    <name evidence="4" type="primary">101891166</name>
</gene>
<dbReference type="PRINTS" id="PR00080">
    <property type="entry name" value="SDRFAMILY"/>
</dbReference>
<protein>
    <recommendedName>
        <fullName evidence="5">Short chain dehydrogenase</fullName>
    </recommendedName>
</protein>
<keyword evidence="3" id="KW-1133">Transmembrane helix</keyword>
<dbReference type="STRING" id="7370.A0A1I8N0L0"/>
<dbReference type="AlphaFoldDB" id="A0A1I8N0L0"/>
<feature type="transmembrane region" description="Helical" evidence="3">
    <location>
        <begin position="15"/>
        <end position="34"/>
    </location>
</feature>
<name>A0A1I8N0L0_MUSDO</name>
<evidence type="ECO:0000256" key="2">
    <source>
        <dbReference type="RuleBase" id="RU000363"/>
    </source>
</evidence>
<evidence type="ECO:0000256" key="3">
    <source>
        <dbReference type="SAM" id="Phobius"/>
    </source>
</evidence>
<evidence type="ECO:0000313" key="4">
    <source>
        <dbReference type="EnsemblMetazoa" id="MDOA010317-PB"/>
    </source>
</evidence>
<dbReference type="VEuPathDB" id="VectorBase:MDOMA2_019199"/>
<dbReference type="InterPro" id="IPR036291">
    <property type="entry name" value="NAD(P)-bd_dom_sf"/>
</dbReference>
<dbReference type="PANTHER" id="PTHR24322">
    <property type="entry name" value="PKSB"/>
    <property type="match status" value="1"/>
</dbReference>
<dbReference type="InterPro" id="IPR002347">
    <property type="entry name" value="SDR_fam"/>
</dbReference>
<dbReference type="Gene3D" id="3.40.50.720">
    <property type="entry name" value="NAD(P)-binding Rossmann-like Domain"/>
    <property type="match status" value="1"/>
</dbReference>
<dbReference type="GO" id="GO:0016616">
    <property type="term" value="F:oxidoreductase activity, acting on the CH-OH group of donors, NAD or NADP as acceptor"/>
    <property type="evidence" value="ECO:0007669"/>
    <property type="project" value="TreeGrafter"/>
</dbReference>
<accession>A0A1I8N0L0</accession>
<keyword evidence="1" id="KW-0560">Oxidoreductase</keyword>
<organism evidence="4">
    <name type="scientific">Musca domestica</name>
    <name type="common">House fly</name>
    <dbReference type="NCBI Taxonomy" id="7370"/>
    <lineage>
        <taxon>Eukaryota</taxon>
        <taxon>Metazoa</taxon>
        <taxon>Ecdysozoa</taxon>
        <taxon>Arthropoda</taxon>
        <taxon>Hexapoda</taxon>
        <taxon>Insecta</taxon>
        <taxon>Pterygota</taxon>
        <taxon>Neoptera</taxon>
        <taxon>Endopterygota</taxon>
        <taxon>Diptera</taxon>
        <taxon>Brachycera</taxon>
        <taxon>Muscomorpha</taxon>
        <taxon>Muscoidea</taxon>
        <taxon>Muscidae</taxon>
        <taxon>Musca</taxon>
    </lineage>
</organism>
<dbReference type="EnsemblMetazoa" id="MDOA010317-RB">
    <property type="protein sequence ID" value="MDOA010317-PB"/>
    <property type="gene ID" value="MDOA010317"/>
</dbReference>
<dbReference type="SUPFAM" id="SSF51735">
    <property type="entry name" value="NAD(P)-binding Rossmann-fold domains"/>
    <property type="match status" value="1"/>
</dbReference>
<dbReference type="InterPro" id="IPR020904">
    <property type="entry name" value="Sc_DH/Rdtase_CS"/>
</dbReference>
<dbReference type="Pfam" id="PF00106">
    <property type="entry name" value="adh_short"/>
    <property type="match status" value="1"/>
</dbReference>
<keyword evidence="3" id="KW-0472">Membrane</keyword>
<comment type="similarity">
    <text evidence="2">Belongs to the short-chain dehydrogenases/reductases (SDR) family.</text>
</comment>
<dbReference type="GO" id="GO:0005811">
    <property type="term" value="C:lipid droplet"/>
    <property type="evidence" value="ECO:0007669"/>
    <property type="project" value="TreeGrafter"/>
</dbReference>
<reference evidence="4" key="1">
    <citation type="submission" date="2020-05" db="UniProtKB">
        <authorList>
            <consortium name="EnsemblMetazoa"/>
        </authorList>
    </citation>
    <scope>IDENTIFICATION</scope>
    <source>
        <strain evidence="4">Aabys</strain>
    </source>
</reference>
<evidence type="ECO:0008006" key="5">
    <source>
        <dbReference type="Google" id="ProtNLM"/>
    </source>
</evidence>
<sequence>MFNRNSIFSFAVNQLPLIGLVAIYPALIVASLVYQVVKWLRPKTTNVSLSNEVAVITGSARGLGREIAIDLAKRGCRIAIVDIQQTLAEETAEHIAETYNVKTKAYKVDVSDHKQIAELKDKVTSDLGDTTILVNNAAILFFSTAYQPPLEEVKRMINVNLASVCYTTEIFLPKMKELNRGHVVNIASASALLAFPNMSVYAATKAGVRHLTWMLRSELALLGHNITATTVMPTFLNTNKCVEELIKMNGIQGAPGSNVARRIVEGMLAGEDELVIPGSVKYMYKLLEVLPTYIKERFLMLIIGNNFQRYIKSSQVSKLLQEGTIKCDSNNNDKS</sequence>
<dbReference type="OrthoDB" id="6251714at2759"/>
<dbReference type="VEuPathDB" id="VectorBase:MDOA010317"/>
<keyword evidence="3" id="KW-0812">Transmembrane</keyword>
<dbReference type="PROSITE" id="PS00061">
    <property type="entry name" value="ADH_SHORT"/>
    <property type="match status" value="1"/>
</dbReference>
<evidence type="ECO:0000256" key="1">
    <source>
        <dbReference type="ARBA" id="ARBA00023002"/>
    </source>
</evidence>
<proteinExistence type="inferred from homology"/>
<dbReference type="PANTHER" id="PTHR24322:SF748">
    <property type="entry name" value="FI23927P1-RELATED"/>
    <property type="match status" value="1"/>
</dbReference>